<dbReference type="RefSeq" id="WP_277564485.1">
    <property type="nucleotide sequence ID" value="NZ_JAPDHZ010000002.1"/>
</dbReference>
<feature type="domain" description="GNAT-like C-terminal" evidence="2">
    <location>
        <begin position="121"/>
        <end position="267"/>
    </location>
</feature>
<sequence length="270" mass="30221">MDIASLAAAIGLHEDASALVREYDRLESGDYPAHKAFFLRDRAAMLASVRQRADYKPFFLYFFVKMAVDAYAEYRLREIPDEVYIETFSDIRIWTDVCKTISGECGIEESGWLQEHVRLALFRLGRLQFQPIALDRDLIAGDRKFAKGDLVLNVHIPAGESLDQQAALASFARARAFFRGVPSVFVCHSWLLYPGLGQVLDPGSNIMRFQRLFEIYEVDDASRQAEERIFGAPQDDPAAYDEHTGLQRRAKAYLAAGGKLGAGAGIFAEG</sequence>
<keyword evidence="3" id="KW-0012">Acyltransferase</keyword>
<evidence type="ECO:0000313" key="4">
    <source>
        <dbReference type="Proteomes" id="UP001153387"/>
    </source>
</evidence>
<dbReference type="InterPro" id="IPR041273">
    <property type="entry name" value="NAT_N"/>
</dbReference>
<dbReference type="Proteomes" id="UP001153387">
    <property type="component" value="Unassembled WGS sequence"/>
</dbReference>
<dbReference type="EMBL" id="JAPDHZ010000002">
    <property type="protein sequence ID" value="MDG0790682.1"/>
    <property type="molecule type" value="Genomic_DNA"/>
</dbReference>
<evidence type="ECO:0000313" key="3">
    <source>
        <dbReference type="EMBL" id="MDG0790682.1"/>
    </source>
</evidence>
<dbReference type="GO" id="GO:0016746">
    <property type="term" value="F:acyltransferase activity"/>
    <property type="evidence" value="ECO:0007669"/>
    <property type="project" value="UniProtKB-KW"/>
</dbReference>
<accession>A0A9X4KIE9</accession>
<proteinExistence type="predicted"/>
<gene>
    <name evidence="3" type="ORF">OMP38_07300</name>
</gene>
<name>A0A9X4KIE9_9BACL</name>
<dbReference type="InterPro" id="IPR041644">
    <property type="entry name" value="GNAT_C"/>
</dbReference>
<dbReference type="Gene3D" id="3.40.630.120">
    <property type="match status" value="1"/>
</dbReference>
<protein>
    <submittedName>
        <fullName evidence="3">Acyltransferase domain-containing protein</fullName>
    </submittedName>
</protein>
<comment type="caution">
    <text evidence="3">The sequence shown here is derived from an EMBL/GenBank/DDBJ whole genome shotgun (WGS) entry which is preliminary data.</text>
</comment>
<dbReference type="Pfam" id="PF18164">
    <property type="entry name" value="GNAT_C"/>
    <property type="match status" value="1"/>
</dbReference>
<evidence type="ECO:0000259" key="1">
    <source>
        <dbReference type="Pfam" id="PF18082"/>
    </source>
</evidence>
<dbReference type="Pfam" id="PF18082">
    <property type="entry name" value="NAT_N"/>
    <property type="match status" value="1"/>
</dbReference>
<feature type="domain" description="N-acyltransferase N-terminal" evidence="1">
    <location>
        <begin position="1"/>
        <end position="119"/>
    </location>
</feature>
<keyword evidence="3" id="KW-0808">Transferase</keyword>
<organism evidence="3 4">
    <name type="scientific">Cohnella ginsengisoli</name>
    <dbReference type="NCBI Taxonomy" id="425004"/>
    <lineage>
        <taxon>Bacteria</taxon>
        <taxon>Bacillati</taxon>
        <taxon>Bacillota</taxon>
        <taxon>Bacilli</taxon>
        <taxon>Bacillales</taxon>
        <taxon>Paenibacillaceae</taxon>
        <taxon>Cohnella</taxon>
    </lineage>
</organism>
<reference evidence="3 4" key="1">
    <citation type="submission" date="2022-10" db="EMBL/GenBank/DDBJ databases">
        <title>Comparative genomic analysis of Cohnella hashimotonis sp. nov., isolated from the International Space Station.</title>
        <authorList>
            <person name="Simpson A."/>
            <person name="Venkateswaran K."/>
        </authorList>
    </citation>
    <scope>NUCLEOTIDE SEQUENCE [LARGE SCALE GENOMIC DNA]</scope>
    <source>
        <strain evidence="3 4">DSM 18997</strain>
    </source>
</reference>
<evidence type="ECO:0000259" key="2">
    <source>
        <dbReference type="Pfam" id="PF18164"/>
    </source>
</evidence>
<dbReference type="AlphaFoldDB" id="A0A9X4KIE9"/>
<keyword evidence="4" id="KW-1185">Reference proteome</keyword>